<accession>A0A179VDI3</accession>
<organism evidence="4 5">
    <name type="scientific">Mycobacteroides immunogenum</name>
    <dbReference type="NCBI Taxonomy" id="83262"/>
    <lineage>
        <taxon>Bacteria</taxon>
        <taxon>Bacillati</taxon>
        <taxon>Actinomycetota</taxon>
        <taxon>Actinomycetes</taxon>
        <taxon>Mycobacteriales</taxon>
        <taxon>Mycobacteriaceae</taxon>
        <taxon>Mycobacteroides</taxon>
    </lineage>
</organism>
<dbReference type="PROSITE" id="PS00455">
    <property type="entry name" value="AMP_BINDING"/>
    <property type="match status" value="1"/>
</dbReference>
<reference evidence="4 5" key="1">
    <citation type="submission" date="2016-01" db="EMBL/GenBank/DDBJ databases">
        <title>Mycobacterium immunogenum strain CD11_6 genome sequencing and assembly.</title>
        <authorList>
            <person name="Kaur G."/>
            <person name="Nair G.R."/>
            <person name="Mayilraj S."/>
        </authorList>
    </citation>
    <scope>NUCLEOTIDE SEQUENCE [LARGE SCALE GENOMIC DNA]</scope>
    <source>
        <strain evidence="4 5">CD11-6</strain>
    </source>
</reference>
<dbReference type="Gene3D" id="3.30.300.30">
    <property type="match status" value="1"/>
</dbReference>
<feature type="domain" description="AMP-dependent synthetase/ligase" evidence="3">
    <location>
        <begin position="51"/>
        <end position="417"/>
    </location>
</feature>
<dbReference type="PANTHER" id="PTHR22754:SF32">
    <property type="entry name" value="DISCO-INTERACTING PROTEIN 2"/>
    <property type="match status" value="1"/>
</dbReference>
<protein>
    <submittedName>
        <fullName evidence="4">Long-chain fatty acid--CoA ligase</fullName>
    </submittedName>
</protein>
<sequence length="567" mass="59834">MQDTRRADRPGGEPTVTTNPVIDRLQAGSAITHRGLTSAPIGPDGTSRLEELRTVPWSQVHQAGLRVAGALQAADVRPGDAVAVLAGAPGEIAPLVQGIWFSGASVTMLHQPTHRSDMRLWVEDTGRALAAVGSSTVVVGDPFLAAAGQFGTVGARVLQIPALLGGSPGEIVQTDQDAVAFLQLTSGSTGTPKAVSISYRNIEANLRAMVSASGADPETDVVISWLPLFHDMGMMGFLIVPMCRAMNTVSVTPMDFLADPLLWAQLISTYRGSMTAGPNFAYSLLARRLRKAPDGAYDLSSLQFALSGAEAIDVATLERFVAEGARFGMRADAIVPAYGMAEATLAVSFVRRGEGYRVCPPHPDLAAAEGEPVSARVSLGQPLPGCEVRVVTEDRVVLPAESIGELEIRGDNVTAGYRTASGFEPMCDAQGWLSTGDLGYLTQDGHPVICGRKKDILIISGRNVHPEDIERSVAGVSGVRSGGVAAVRLHTAAAGEGFAMVTESALHANTAESERIRAEVADRVYRALGVSPRDVHVVPAGWIPKTSSGKLRRRATSERLTRCEPAR</sequence>
<dbReference type="InterPro" id="IPR020845">
    <property type="entry name" value="AMP-binding_CS"/>
</dbReference>
<dbReference type="GO" id="GO:0070566">
    <property type="term" value="F:adenylyltransferase activity"/>
    <property type="evidence" value="ECO:0007669"/>
    <property type="project" value="TreeGrafter"/>
</dbReference>
<dbReference type="GO" id="GO:0006633">
    <property type="term" value="P:fatty acid biosynthetic process"/>
    <property type="evidence" value="ECO:0007669"/>
    <property type="project" value="TreeGrafter"/>
</dbReference>
<dbReference type="Gene3D" id="3.40.50.12780">
    <property type="entry name" value="N-terminal domain of ligase-like"/>
    <property type="match status" value="1"/>
</dbReference>
<gene>
    <name evidence="4" type="ORF">AWB85_22680</name>
</gene>
<comment type="similarity">
    <text evidence="1">Belongs to the ATP-dependent AMP-binding enzyme family.</text>
</comment>
<dbReference type="InterPro" id="IPR045851">
    <property type="entry name" value="AMP-bd_C_sf"/>
</dbReference>
<dbReference type="InterPro" id="IPR042099">
    <property type="entry name" value="ANL_N_sf"/>
</dbReference>
<dbReference type="GO" id="GO:0005886">
    <property type="term" value="C:plasma membrane"/>
    <property type="evidence" value="ECO:0007669"/>
    <property type="project" value="TreeGrafter"/>
</dbReference>
<evidence type="ECO:0000313" key="5">
    <source>
        <dbReference type="Proteomes" id="UP000186919"/>
    </source>
</evidence>
<dbReference type="RefSeq" id="WP_064629264.1">
    <property type="nucleotide sequence ID" value="NZ_LQYE01000009.1"/>
</dbReference>
<comment type="caution">
    <text evidence="4">The sequence shown here is derived from an EMBL/GenBank/DDBJ whole genome shotgun (WGS) entry which is preliminary data.</text>
</comment>
<evidence type="ECO:0000256" key="2">
    <source>
        <dbReference type="SAM" id="MobiDB-lite"/>
    </source>
</evidence>
<evidence type="ECO:0000313" key="4">
    <source>
        <dbReference type="EMBL" id="OAT69061.1"/>
    </source>
</evidence>
<feature type="region of interest" description="Disordered" evidence="2">
    <location>
        <begin position="547"/>
        <end position="567"/>
    </location>
</feature>
<evidence type="ECO:0000256" key="1">
    <source>
        <dbReference type="ARBA" id="ARBA00006432"/>
    </source>
</evidence>
<dbReference type="NCBIfam" id="NF005850">
    <property type="entry name" value="PRK07768.1"/>
    <property type="match status" value="1"/>
</dbReference>
<dbReference type="Pfam" id="PF00501">
    <property type="entry name" value="AMP-binding"/>
    <property type="match status" value="1"/>
</dbReference>
<dbReference type="InterPro" id="IPR000873">
    <property type="entry name" value="AMP-dep_synth/lig_dom"/>
</dbReference>
<proteinExistence type="inferred from homology"/>
<dbReference type="PANTHER" id="PTHR22754">
    <property type="entry name" value="DISCO-INTERACTING PROTEIN 2 DIP2 -RELATED"/>
    <property type="match status" value="1"/>
</dbReference>
<name>A0A179VDI3_9MYCO</name>
<dbReference type="SUPFAM" id="SSF56801">
    <property type="entry name" value="Acetyl-CoA synthetase-like"/>
    <property type="match status" value="1"/>
</dbReference>
<dbReference type="AlphaFoldDB" id="A0A179VDI3"/>
<dbReference type="GO" id="GO:0016874">
    <property type="term" value="F:ligase activity"/>
    <property type="evidence" value="ECO:0007669"/>
    <property type="project" value="UniProtKB-KW"/>
</dbReference>
<keyword evidence="4" id="KW-0436">Ligase</keyword>
<feature type="compositionally biased region" description="Basic and acidic residues" evidence="2">
    <location>
        <begin position="555"/>
        <end position="567"/>
    </location>
</feature>
<dbReference type="EMBL" id="LQYE01000009">
    <property type="protein sequence ID" value="OAT69061.1"/>
    <property type="molecule type" value="Genomic_DNA"/>
</dbReference>
<dbReference type="Proteomes" id="UP000186919">
    <property type="component" value="Unassembled WGS sequence"/>
</dbReference>
<evidence type="ECO:0000259" key="3">
    <source>
        <dbReference type="Pfam" id="PF00501"/>
    </source>
</evidence>